<evidence type="ECO:0000313" key="5">
    <source>
        <dbReference type="EMBL" id="PHK99456.1"/>
    </source>
</evidence>
<dbReference type="OrthoDB" id="101122at2"/>
<feature type="chain" id="PRO_5013954831" description="LamG-like jellyroll fold domain-containing protein" evidence="3">
    <location>
        <begin position="24"/>
        <end position="407"/>
    </location>
</feature>
<evidence type="ECO:0000259" key="4">
    <source>
        <dbReference type="SMART" id="SM00560"/>
    </source>
</evidence>
<comment type="caution">
    <text evidence="5">The sequence shown here is derived from an EMBL/GenBank/DDBJ whole genome shotgun (WGS) entry which is preliminary data.</text>
</comment>
<dbReference type="InterPro" id="IPR013320">
    <property type="entry name" value="ConA-like_dom_sf"/>
</dbReference>
<dbReference type="InterPro" id="IPR013783">
    <property type="entry name" value="Ig-like_fold"/>
</dbReference>
<dbReference type="GO" id="GO:0005975">
    <property type="term" value="P:carbohydrate metabolic process"/>
    <property type="evidence" value="ECO:0007669"/>
    <property type="project" value="UniProtKB-ARBA"/>
</dbReference>
<dbReference type="Pfam" id="PF18962">
    <property type="entry name" value="Por_Secre_tail"/>
    <property type="match status" value="1"/>
</dbReference>
<reference evidence="5 6" key="1">
    <citation type="submission" date="2017-10" db="EMBL/GenBank/DDBJ databases">
        <title>The draft genome sequence of Lewinella marina KCTC 32374.</title>
        <authorList>
            <person name="Wang K."/>
        </authorList>
    </citation>
    <scope>NUCLEOTIDE SEQUENCE [LARGE SCALE GENOMIC DNA]</scope>
    <source>
        <strain evidence="5 6">MKG-38</strain>
    </source>
</reference>
<dbReference type="RefSeq" id="WP_099106071.1">
    <property type="nucleotide sequence ID" value="NZ_JAATJF010000002.1"/>
</dbReference>
<feature type="domain" description="LamG-like jellyroll fold" evidence="4">
    <location>
        <begin position="90"/>
        <end position="230"/>
    </location>
</feature>
<dbReference type="Gene3D" id="2.60.40.10">
    <property type="entry name" value="Immunoglobulins"/>
    <property type="match status" value="1"/>
</dbReference>
<keyword evidence="1 3" id="KW-0732">Signal</keyword>
<dbReference type="AlphaFoldDB" id="A0A2G0CHL3"/>
<evidence type="ECO:0000256" key="3">
    <source>
        <dbReference type="SAM" id="SignalP"/>
    </source>
</evidence>
<dbReference type="InterPro" id="IPR026444">
    <property type="entry name" value="Secre_tail"/>
</dbReference>
<gene>
    <name evidence="5" type="ORF">CGL56_08365</name>
</gene>
<feature type="signal peptide" evidence="3">
    <location>
        <begin position="1"/>
        <end position="23"/>
    </location>
</feature>
<dbReference type="InterPro" id="IPR006558">
    <property type="entry name" value="LamG-like"/>
</dbReference>
<evidence type="ECO:0000313" key="6">
    <source>
        <dbReference type="Proteomes" id="UP000226437"/>
    </source>
</evidence>
<dbReference type="Gene3D" id="2.60.120.200">
    <property type="match status" value="2"/>
</dbReference>
<dbReference type="GO" id="GO:0004553">
    <property type="term" value="F:hydrolase activity, hydrolyzing O-glycosyl compounds"/>
    <property type="evidence" value="ECO:0007669"/>
    <property type="project" value="UniProtKB-ARBA"/>
</dbReference>
<accession>A0A2G0CHL3</accession>
<sequence length="407" mass="43368">MNIHAIRVSLLLWALPLAVLAQAPSTDGLIAYWKFDETSGTTALDPAGSNHATLNPGASFAVDQGQSGGALLVGDGPGVATVPSFDIGGSAITIAAWVYPNVSGAGGVASPGRIISKASSSKEYFVLTLDTPRSIQFRMRLNDKTYTYSAPANLIDEGAWSHVAYTYNGSQVRLYHNGALVTTYSASGMLTAGPGVDLGIGNNPAAVGTGNPLNGKLDELRVYNRSLSDSEIAALISVQAYRQLPVTFTSFRAEPAFAGVELKWTVEDQRDNAGFAVERATGDEGVFTEVGFVAAHAHGDYHYTDYYAPQNATLYYRLRQVDHDGSEMYSSLVTVAPQQRQELSVYPNPASAYLRVNGSGPYAILDAYGRRVGSGMATDHQSIAVADLPAGTYTLHVNREAVRFVKQ</sequence>
<keyword evidence="6" id="KW-1185">Reference proteome</keyword>
<dbReference type="EMBL" id="PDLO01000002">
    <property type="protein sequence ID" value="PHK99456.1"/>
    <property type="molecule type" value="Genomic_DNA"/>
</dbReference>
<evidence type="ECO:0000256" key="1">
    <source>
        <dbReference type="ARBA" id="ARBA00022729"/>
    </source>
</evidence>
<dbReference type="SMART" id="SM00560">
    <property type="entry name" value="LamGL"/>
    <property type="match status" value="1"/>
</dbReference>
<dbReference type="NCBIfam" id="TIGR04183">
    <property type="entry name" value="Por_Secre_tail"/>
    <property type="match status" value="1"/>
</dbReference>
<dbReference type="Pfam" id="PF13385">
    <property type="entry name" value="Laminin_G_3"/>
    <property type="match status" value="1"/>
</dbReference>
<evidence type="ECO:0000256" key="2">
    <source>
        <dbReference type="ARBA" id="ARBA00023157"/>
    </source>
</evidence>
<proteinExistence type="predicted"/>
<dbReference type="SUPFAM" id="SSF49899">
    <property type="entry name" value="Concanavalin A-like lectins/glucanases"/>
    <property type="match status" value="1"/>
</dbReference>
<organism evidence="5 6">
    <name type="scientific">Neolewinella marina</name>
    <dbReference type="NCBI Taxonomy" id="438751"/>
    <lineage>
        <taxon>Bacteria</taxon>
        <taxon>Pseudomonadati</taxon>
        <taxon>Bacteroidota</taxon>
        <taxon>Saprospiria</taxon>
        <taxon>Saprospirales</taxon>
        <taxon>Lewinellaceae</taxon>
        <taxon>Neolewinella</taxon>
    </lineage>
</organism>
<dbReference type="Proteomes" id="UP000226437">
    <property type="component" value="Unassembled WGS sequence"/>
</dbReference>
<name>A0A2G0CHL3_9BACT</name>
<protein>
    <recommendedName>
        <fullName evidence="4">LamG-like jellyroll fold domain-containing protein</fullName>
    </recommendedName>
</protein>
<keyword evidence="2" id="KW-1015">Disulfide bond</keyword>